<dbReference type="RefSeq" id="WP_013832890.1">
    <property type="nucleotide sequence ID" value="NZ_BMLK01000071.1"/>
</dbReference>
<protein>
    <recommendedName>
        <fullName evidence="3">AlpA family transcriptional regulator</fullName>
    </recommendedName>
</protein>
<dbReference type="EMBL" id="BMLK01000071">
    <property type="protein sequence ID" value="GGN63201.1"/>
    <property type="molecule type" value="Genomic_DNA"/>
</dbReference>
<sequence>MNEHEDRFLRMGDVTRKTGRSRAAIYRMIAEGTFPPQIPIGARAVGWRLSSVLEWMESPKDYHAK</sequence>
<evidence type="ECO:0000313" key="2">
    <source>
        <dbReference type="Proteomes" id="UP000605099"/>
    </source>
</evidence>
<dbReference type="InterPro" id="IPR052931">
    <property type="entry name" value="Prophage_regulatory_activator"/>
</dbReference>
<dbReference type="InterPro" id="IPR010260">
    <property type="entry name" value="AlpA"/>
</dbReference>
<reference evidence="2" key="1">
    <citation type="journal article" date="2019" name="Int. J. Syst. Evol. Microbiol.">
        <title>The Global Catalogue of Microorganisms (GCM) 10K type strain sequencing project: providing services to taxonomists for standard genome sequencing and annotation.</title>
        <authorList>
            <consortium name="The Broad Institute Genomics Platform"/>
            <consortium name="The Broad Institute Genome Sequencing Center for Infectious Disease"/>
            <person name="Wu L."/>
            <person name="Ma J."/>
        </authorList>
    </citation>
    <scope>NUCLEOTIDE SEQUENCE [LARGE SCALE GENOMIC DNA]</scope>
    <source>
        <strain evidence="2">CGMCC 1.6784</strain>
    </source>
</reference>
<accession>A0ABQ2K1L0</accession>
<organism evidence="1 2">
    <name type="scientific">Novosphingobium indicum</name>
    <dbReference type="NCBI Taxonomy" id="462949"/>
    <lineage>
        <taxon>Bacteria</taxon>
        <taxon>Pseudomonadati</taxon>
        <taxon>Pseudomonadota</taxon>
        <taxon>Alphaproteobacteria</taxon>
        <taxon>Sphingomonadales</taxon>
        <taxon>Sphingomonadaceae</taxon>
        <taxon>Novosphingobium</taxon>
    </lineage>
</organism>
<keyword evidence="2" id="KW-1185">Reference proteome</keyword>
<dbReference type="PANTHER" id="PTHR36154">
    <property type="entry name" value="DNA-BINDING TRANSCRIPTIONAL ACTIVATOR ALPA"/>
    <property type="match status" value="1"/>
</dbReference>
<proteinExistence type="predicted"/>
<dbReference type="Gene3D" id="1.10.238.160">
    <property type="match status" value="1"/>
</dbReference>
<dbReference type="PANTHER" id="PTHR36154:SF1">
    <property type="entry name" value="DNA-BINDING TRANSCRIPTIONAL ACTIVATOR ALPA"/>
    <property type="match status" value="1"/>
</dbReference>
<gene>
    <name evidence="1" type="ORF">GCM10011349_47560</name>
</gene>
<comment type="caution">
    <text evidence="1">The sequence shown here is derived from an EMBL/GenBank/DDBJ whole genome shotgun (WGS) entry which is preliminary data.</text>
</comment>
<dbReference type="Pfam" id="PF05930">
    <property type="entry name" value="Phage_AlpA"/>
    <property type="match status" value="1"/>
</dbReference>
<evidence type="ECO:0000313" key="1">
    <source>
        <dbReference type="EMBL" id="GGN63201.1"/>
    </source>
</evidence>
<evidence type="ECO:0008006" key="3">
    <source>
        <dbReference type="Google" id="ProtNLM"/>
    </source>
</evidence>
<name>A0ABQ2K1L0_9SPHN</name>
<dbReference type="Proteomes" id="UP000605099">
    <property type="component" value="Unassembled WGS sequence"/>
</dbReference>